<evidence type="ECO:0000259" key="3">
    <source>
        <dbReference type="PROSITE" id="PS51387"/>
    </source>
</evidence>
<dbReference type="Gene3D" id="3.30.43.10">
    <property type="entry name" value="Uridine Diphospho-n-acetylenolpyruvylglucosamine Reductase, domain 2"/>
    <property type="match status" value="1"/>
</dbReference>
<dbReference type="AlphaFoldDB" id="A0A485KXN6"/>
<dbReference type="InterPro" id="IPR016167">
    <property type="entry name" value="FAD-bd_PCMH_sub1"/>
</dbReference>
<dbReference type="EMBL" id="CAADRA010005447">
    <property type="protein sequence ID" value="VFT89917.1"/>
    <property type="molecule type" value="Genomic_DNA"/>
</dbReference>
<evidence type="ECO:0000256" key="1">
    <source>
        <dbReference type="ARBA" id="ARBA00023002"/>
    </source>
</evidence>
<reference evidence="4" key="2">
    <citation type="submission" date="2019-06" db="EMBL/GenBank/DDBJ databases">
        <title>Genomics analysis of Aphanomyces spp. identifies a new class of oomycete effector associated with host adaptation.</title>
        <authorList>
            <person name="Gaulin E."/>
        </authorList>
    </citation>
    <scope>NUCLEOTIDE SEQUENCE</scope>
    <source>
        <strain evidence="4">CBS 578.67</strain>
    </source>
</reference>
<dbReference type="InterPro" id="IPR016171">
    <property type="entry name" value="Vanillyl_alc_oxidase_C-sub2"/>
</dbReference>
<protein>
    <submittedName>
        <fullName evidence="5">Aste57867_13073 protein</fullName>
    </submittedName>
</protein>
<dbReference type="Gene3D" id="3.30.465.10">
    <property type="match status" value="1"/>
</dbReference>
<dbReference type="OrthoDB" id="73644at2759"/>
<dbReference type="InterPro" id="IPR010031">
    <property type="entry name" value="FAD_lactone_oxidase-like"/>
</dbReference>
<dbReference type="Gene3D" id="3.30.70.2520">
    <property type="match status" value="1"/>
</dbReference>
<feature type="domain" description="FAD-binding PCMH-type" evidence="3">
    <location>
        <begin position="24"/>
        <end position="184"/>
    </location>
</feature>
<dbReference type="InterPro" id="IPR016166">
    <property type="entry name" value="FAD-bd_PCMH"/>
</dbReference>
<reference evidence="5 6" key="1">
    <citation type="submission" date="2019-03" db="EMBL/GenBank/DDBJ databases">
        <authorList>
            <person name="Gaulin E."/>
            <person name="Dumas B."/>
        </authorList>
    </citation>
    <scope>NUCLEOTIDE SEQUENCE [LARGE SCALE GENOMIC DNA]</scope>
    <source>
        <strain evidence="5">CBS 568.67</strain>
    </source>
</reference>
<dbReference type="Pfam" id="PF04030">
    <property type="entry name" value="ALO"/>
    <property type="match status" value="1"/>
</dbReference>
<dbReference type="InterPro" id="IPR006094">
    <property type="entry name" value="Oxid_FAD_bind_N"/>
</dbReference>
<dbReference type="Pfam" id="PF01565">
    <property type="entry name" value="FAD_binding_4"/>
    <property type="match status" value="1"/>
</dbReference>
<dbReference type="InterPro" id="IPR007173">
    <property type="entry name" value="ALO_C"/>
</dbReference>
<dbReference type="GO" id="GO:0071949">
    <property type="term" value="F:FAD binding"/>
    <property type="evidence" value="ECO:0007669"/>
    <property type="project" value="InterPro"/>
</dbReference>
<dbReference type="PANTHER" id="PTHR43762:SF1">
    <property type="entry name" value="D-ARABINONO-1,4-LACTONE OXIDASE"/>
    <property type="match status" value="1"/>
</dbReference>
<dbReference type="Gene3D" id="1.10.45.10">
    <property type="entry name" value="Vanillyl-alcohol Oxidase, Chain A, domain 4"/>
    <property type="match status" value="1"/>
</dbReference>
<accession>A0A485KXN6</accession>
<dbReference type="PIRSF" id="PIRSF000136">
    <property type="entry name" value="LGO_GLO"/>
    <property type="match status" value="1"/>
</dbReference>
<keyword evidence="6" id="KW-1185">Reference proteome</keyword>
<organism evidence="5 6">
    <name type="scientific">Aphanomyces stellatus</name>
    <dbReference type="NCBI Taxonomy" id="120398"/>
    <lineage>
        <taxon>Eukaryota</taxon>
        <taxon>Sar</taxon>
        <taxon>Stramenopiles</taxon>
        <taxon>Oomycota</taxon>
        <taxon>Saprolegniomycetes</taxon>
        <taxon>Saprolegniales</taxon>
        <taxon>Verrucalvaceae</taxon>
        <taxon>Aphanomyces</taxon>
    </lineage>
</organism>
<dbReference type="Proteomes" id="UP000332933">
    <property type="component" value="Unassembled WGS sequence"/>
</dbReference>
<keyword evidence="1" id="KW-0560">Oxidoreductase</keyword>
<feature type="signal peptide" evidence="2">
    <location>
        <begin position="1"/>
        <end position="16"/>
    </location>
</feature>
<evidence type="ECO:0000256" key="2">
    <source>
        <dbReference type="SAM" id="SignalP"/>
    </source>
</evidence>
<feature type="chain" id="PRO_5033437168" evidence="2">
    <location>
        <begin position="17"/>
        <end position="447"/>
    </location>
</feature>
<gene>
    <name evidence="5" type="primary">Aste57867_13073</name>
    <name evidence="4" type="ORF">As57867_013025</name>
    <name evidence="5" type="ORF">ASTE57867_13073</name>
</gene>
<dbReference type="InterPro" id="IPR016169">
    <property type="entry name" value="FAD-bd_PCMH_sub2"/>
</dbReference>
<proteinExistence type="predicted"/>
<evidence type="ECO:0000313" key="5">
    <source>
        <dbReference type="EMBL" id="VFT89917.1"/>
    </source>
</evidence>
<evidence type="ECO:0000313" key="6">
    <source>
        <dbReference type="Proteomes" id="UP000332933"/>
    </source>
</evidence>
<sequence length="447" mass="48082">MLPLPPLVHLVGAALAWTNWDTHQVCYPQQHLHPTSPLELQLAVAGASSVRVAGTGHSFSPIVLTNATLLSLDRLASVVSYNRDTITVQGGMPLYAINQFLAADGRALPNLGAVSVQTAAGATQTATHGTGRTGSLSTGITAMDLVVANGTMASVRDGDLLDAARVGMGVFGVVSTLTLQHVPLWTMEQITFSLPRADFQAHLRQLQATYDRLQWFIYGDVAAAQSVTIVLRVNSTHPIAPQGGCWGGATFTPPTTPPPSFWSIWPADAAACVDVSYKTLGVVDSGNTYRFTEMELMIPAEDDLAALADAVQVHALQSLSRPLFLGMRYVDADSIWLSPFFGRRTAVVSSILHSQNDGDDDDGIAPRLHAALHAAMTKYNARPHPGKVNYFTAADMRRVYPKFQAFVALQKAIDPTGKFLNPYMRMLLDDEARTNVHHGSSDAALVE</sequence>
<dbReference type="SUPFAM" id="SSF56176">
    <property type="entry name" value="FAD-binding/transporter-associated domain-like"/>
    <property type="match status" value="1"/>
</dbReference>
<dbReference type="InterPro" id="IPR036318">
    <property type="entry name" value="FAD-bd_PCMH-like_sf"/>
</dbReference>
<dbReference type="GO" id="GO:0016020">
    <property type="term" value="C:membrane"/>
    <property type="evidence" value="ECO:0007669"/>
    <property type="project" value="InterPro"/>
</dbReference>
<dbReference type="GO" id="GO:0003885">
    <property type="term" value="F:D-arabinono-1,4-lactone oxidase activity"/>
    <property type="evidence" value="ECO:0007669"/>
    <property type="project" value="InterPro"/>
</dbReference>
<dbReference type="PANTHER" id="PTHR43762">
    <property type="entry name" value="L-GULONOLACTONE OXIDASE"/>
    <property type="match status" value="1"/>
</dbReference>
<dbReference type="EMBL" id="VJMH01005426">
    <property type="protein sequence ID" value="KAF0696157.1"/>
    <property type="molecule type" value="Genomic_DNA"/>
</dbReference>
<dbReference type="PROSITE" id="PS51387">
    <property type="entry name" value="FAD_PCMH"/>
    <property type="match status" value="1"/>
</dbReference>
<keyword evidence="2" id="KW-0732">Signal</keyword>
<name>A0A485KXN6_9STRA</name>
<evidence type="ECO:0000313" key="4">
    <source>
        <dbReference type="EMBL" id="KAF0696157.1"/>
    </source>
</evidence>